<organism evidence="1 2">
    <name type="scientific">Peronosclerospora sorghi</name>
    <dbReference type="NCBI Taxonomy" id="230839"/>
    <lineage>
        <taxon>Eukaryota</taxon>
        <taxon>Sar</taxon>
        <taxon>Stramenopiles</taxon>
        <taxon>Oomycota</taxon>
        <taxon>Peronosporomycetes</taxon>
        <taxon>Peronosporales</taxon>
        <taxon>Peronosporaceae</taxon>
        <taxon>Peronosclerospora</taxon>
    </lineage>
</organism>
<name>A0ACC0WV51_9STRA</name>
<gene>
    <name evidence="1" type="ORF">PsorP6_000870</name>
</gene>
<evidence type="ECO:0000313" key="2">
    <source>
        <dbReference type="Proteomes" id="UP001163321"/>
    </source>
</evidence>
<reference evidence="1 2" key="1">
    <citation type="journal article" date="2022" name="bioRxiv">
        <title>The genome of the oomycete Peronosclerospora sorghi, a cosmopolitan pathogen of maize and sorghum, is inflated with dispersed pseudogenes.</title>
        <authorList>
            <person name="Fletcher K."/>
            <person name="Martin F."/>
            <person name="Isakeit T."/>
            <person name="Cavanaugh K."/>
            <person name="Magill C."/>
            <person name="Michelmore R."/>
        </authorList>
    </citation>
    <scope>NUCLEOTIDE SEQUENCE [LARGE SCALE GENOMIC DNA]</scope>
    <source>
        <strain evidence="1">P6</strain>
    </source>
</reference>
<protein>
    <submittedName>
        <fullName evidence="1">Uncharacterized protein</fullName>
    </submittedName>
</protein>
<sequence>MTNLVDIVIEKLVVREEPLHSSIATISKIKKKVPNQLIQNFTGGIKLLVVFSHVVHATAAGMRIVGSSLVRRLWYASRKLSRSSSGIASRYASH</sequence>
<accession>A0ACC0WV51</accession>
<keyword evidence="2" id="KW-1185">Reference proteome</keyword>
<evidence type="ECO:0000313" key="1">
    <source>
        <dbReference type="EMBL" id="KAI9922657.1"/>
    </source>
</evidence>
<comment type="caution">
    <text evidence="1">The sequence shown here is derived from an EMBL/GenBank/DDBJ whole genome shotgun (WGS) entry which is preliminary data.</text>
</comment>
<proteinExistence type="predicted"/>
<dbReference type="EMBL" id="CM047580">
    <property type="protein sequence ID" value="KAI9922657.1"/>
    <property type="molecule type" value="Genomic_DNA"/>
</dbReference>
<dbReference type="Proteomes" id="UP001163321">
    <property type="component" value="Chromosome 1"/>
</dbReference>